<keyword evidence="1" id="KW-0472">Membrane</keyword>
<accession>A0AAD1AEX2</accession>
<proteinExistence type="predicted"/>
<dbReference type="EMBL" id="CP028130">
    <property type="protein sequence ID" value="AZZ57122.1"/>
    <property type="molecule type" value="Genomic_DNA"/>
</dbReference>
<evidence type="ECO:0000256" key="1">
    <source>
        <dbReference type="SAM" id="Phobius"/>
    </source>
</evidence>
<name>A0AAD1AEX2_9MICO</name>
<keyword evidence="1" id="KW-1133">Transmembrane helix</keyword>
<dbReference type="KEGG" id="ria:C7V51_15535"/>
<feature type="transmembrane region" description="Helical" evidence="1">
    <location>
        <begin position="45"/>
        <end position="65"/>
    </location>
</feature>
<evidence type="ECO:0000313" key="3">
    <source>
        <dbReference type="Proteomes" id="UP000283946"/>
    </source>
</evidence>
<dbReference type="AlphaFoldDB" id="A0AAD1AEX2"/>
<sequence>MTDRMNGPIWMKVLGAFLLLSFGGMVALAVVLVDAIGAVPATLTMLPSVLVLAVGLVLITASVRVDVARDIELRFIPIWRRRLEFSELQSVGVEDQTWFRFGGVGLRWRGNATGLILGNRPALLLRTRGNREYVVQCRHPERVADLIQARMGAR</sequence>
<evidence type="ECO:0000313" key="2">
    <source>
        <dbReference type="EMBL" id="AZZ57122.1"/>
    </source>
</evidence>
<gene>
    <name evidence="2" type="ORF">C7V51_15535</name>
</gene>
<dbReference type="RefSeq" id="WP_104266361.1">
    <property type="nucleotide sequence ID" value="NZ_CP028130.1"/>
</dbReference>
<dbReference type="Proteomes" id="UP000283946">
    <property type="component" value="Chromosome"/>
</dbReference>
<reference evidence="2 3" key="1">
    <citation type="submission" date="2018-03" db="EMBL/GenBank/DDBJ databases">
        <title>Bacteriophage NCPPB3778 and a type I-E CRISPR drive the evolution of the US Biological Select Agent, Rathayibacter toxicus.</title>
        <authorList>
            <person name="Davis E.W.II."/>
            <person name="Tabima J.F."/>
            <person name="Weisberg A.J."/>
            <person name="Dantas Lopes L."/>
            <person name="Wiseman M.S."/>
            <person name="Wiseman M.S."/>
            <person name="Pupko T."/>
            <person name="Belcher M.S."/>
            <person name="Sechler A.J."/>
            <person name="Tancos M.A."/>
            <person name="Schroeder B.K."/>
            <person name="Murray T.D."/>
            <person name="Luster D.G."/>
            <person name="Schneider W.L."/>
            <person name="Rogers E."/>
            <person name="Andreote F.D."/>
            <person name="Grunwald N.J."/>
            <person name="Putnam M.L."/>
            <person name="Chang J.H."/>
        </authorList>
    </citation>
    <scope>NUCLEOTIDE SEQUENCE [LARGE SCALE GENOMIC DNA]</scope>
    <source>
        <strain evidence="2 3">NCCPB 2253</strain>
    </source>
</reference>
<organism evidence="2 3">
    <name type="scientific">Rathayibacter iranicus</name>
    <dbReference type="NCBI Taxonomy" id="59737"/>
    <lineage>
        <taxon>Bacteria</taxon>
        <taxon>Bacillati</taxon>
        <taxon>Actinomycetota</taxon>
        <taxon>Actinomycetes</taxon>
        <taxon>Micrococcales</taxon>
        <taxon>Microbacteriaceae</taxon>
        <taxon>Rathayibacter</taxon>
    </lineage>
</organism>
<keyword evidence="1" id="KW-0812">Transmembrane</keyword>
<protein>
    <submittedName>
        <fullName evidence="2">Uncharacterized protein</fullName>
    </submittedName>
</protein>